<feature type="transmembrane region" description="Helical" evidence="1">
    <location>
        <begin position="6"/>
        <end position="29"/>
    </location>
</feature>
<keyword evidence="1" id="KW-1133">Transmembrane helix</keyword>
<accession>A0A5B7CS80</accession>
<proteinExistence type="predicted"/>
<dbReference type="Proteomes" id="UP000324222">
    <property type="component" value="Unassembled WGS sequence"/>
</dbReference>
<dbReference type="EMBL" id="VSRR010000224">
    <property type="protein sequence ID" value="MPC12592.1"/>
    <property type="molecule type" value="Genomic_DNA"/>
</dbReference>
<evidence type="ECO:0000256" key="1">
    <source>
        <dbReference type="SAM" id="Phobius"/>
    </source>
</evidence>
<keyword evidence="1" id="KW-0472">Membrane</keyword>
<evidence type="ECO:0000313" key="3">
    <source>
        <dbReference type="Proteomes" id="UP000324222"/>
    </source>
</evidence>
<reference evidence="2 3" key="1">
    <citation type="submission" date="2019-05" db="EMBL/GenBank/DDBJ databases">
        <title>Another draft genome of Portunus trituberculatus and its Hox gene families provides insights of decapod evolution.</title>
        <authorList>
            <person name="Jeong J.-H."/>
            <person name="Song I."/>
            <person name="Kim S."/>
            <person name="Choi T."/>
            <person name="Kim D."/>
            <person name="Ryu S."/>
            <person name="Kim W."/>
        </authorList>
    </citation>
    <scope>NUCLEOTIDE SEQUENCE [LARGE SCALE GENOMIC DNA]</scope>
    <source>
        <tissue evidence="2">Muscle</tissue>
    </source>
</reference>
<name>A0A5B7CS80_PORTR</name>
<keyword evidence="1" id="KW-0812">Transmembrane</keyword>
<evidence type="ECO:0000313" key="2">
    <source>
        <dbReference type="EMBL" id="MPC12592.1"/>
    </source>
</evidence>
<sequence length="264" mass="29293">MEEAAVATMVVGSGVISGVVVLVVTSGIWPKTSSLTLFRPDGTTAISYVSKAELFSQTFANNSTVDDSGLVPPSAYFMPSIKYSRVVVYFHTPQGQRPTLLNALLSLHNFYSASAGAVHQYIPFTSQMNCKSFYNRTFQPLIAFTAHQQTSPQRCSAWNLLHEVRKQATETATDLSLVLEDLHPWESPPRAESPDVPILPPIMAELLEKLPLLSLTPPPVLQESPPLLPRPLPPYLQRYHTTFMNTAQTTCWGTTRITKVYWLT</sequence>
<gene>
    <name evidence="2" type="ORF">E2C01_005295</name>
</gene>
<protein>
    <submittedName>
        <fullName evidence="2">Uncharacterized protein</fullName>
    </submittedName>
</protein>
<keyword evidence="3" id="KW-1185">Reference proteome</keyword>
<organism evidence="2 3">
    <name type="scientific">Portunus trituberculatus</name>
    <name type="common">Swimming crab</name>
    <name type="synonym">Neptunus trituberculatus</name>
    <dbReference type="NCBI Taxonomy" id="210409"/>
    <lineage>
        <taxon>Eukaryota</taxon>
        <taxon>Metazoa</taxon>
        <taxon>Ecdysozoa</taxon>
        <taxon>Arthropoda</taxon>
        <taxon>Crustacea</taxon>
        <taxon>Multicrustacea</taxon>
        <taxon>Malacostraca</taxon>
        <taxon>Eumalacostraca</taxon>
        <taxon>Eucarida</taxon>
        <taxon>Decapoda</taxon>
        <taxon>Pleocyemata</taxon>
        <taxon>Brachyura</taxon>
        <taxon>Eubrachyura</taxon>
        <taxon>Portunoidea</taxon>
        <taxon>Portunidae</taxon>
        <taxon>Portuninae</taxon>
        <taxon>Portunus</taxon>
    </lineage>
</organism>
<comment type="caution">
    <text evidence="2">The sequence shown here is derived from an EMBL/GenBank/DDBJ whole genome shotgun (WGS) entry which is preliminary data.</text>
</comment>
<dbReference type="AlphaFoldDB" id="A0A5B7CS80"/>